<feature type="compositionally biased region" description="Low complexity" evidence="1">
    <location>
        <begin position="56"/>
        <end position="81"/>
    </location>
</feature>
<name>S4P949_9NEOP</name>
<reference evidence="2" key="2">
    <citation type="submission" date="2013-05" db="EMBL/GenBank/DDBJ databases">
        <authorList>
            <person name="Carter J.-M."/>
            <person name="Baker S.C."/>
            <person name="Pink R."/>
            <person name="Carter D.R.F."/>
            <person name="Collins A."/>
            <person name="Tomlin J."/>
            <person name="Gibbs M."/>
            <person name="Breuker C.J."/>
        </authorList>
    </citation>
    <scope>NUCLEOTIDE SEQUENCE</scope>
    <source>
        <tissue evidence="2">Ovary</tissue>
    </source>
</reference>
<evidence type="ECO:0000313" key="2">
    <source>
        <dbReference type="EMBL" id="JAA86874.1"/>
    </source>
</evidence>
<feature type="compositionally biased region" description="Basic and acidic residues" evidence="1">
    <location>
        <begin position="42"/>
        <end position="55"/>
    </location>
</feature>
<organism evidence="2">
    <name type="scientific">Pararge aegeria</name>
    <name type="common">speckled wood butterfly</name>
    <dbReference type="NCBI Taxonomy" id="116150"/>
    <lineage>
        <taxon>Eukaryota</taxon>
        <taxon>Metazoa</taxon>
        <taxon>Ecdysozoa</taxon>
        <taxon>Arthropoda</taxon>
        <taxon>Hexapoda</taxon>
        <taxon>Insecta</taxon>
        <taxon>Pterygota</taxon>
        <taxon>Neoptera</taxon>
        <taxon>Endopterygota</taxon>
        <taxon>Lepidoptera</taxon>
        <taxon>Glossata</taxon>
        <taxon>Ditrysia</taxon>
        <taxon>Papilionoidea</taxon>
        <taxon>Nymphalidae</taxon>
        <taxon>Satyrinae</taxon>
        <taxon>Satyrini</taxon>
        <taxon>Parargina</taxon>
        <taxon>Pararge</taxon>
    </lineage>
</organism>
<feature type="region of interest" description="Disordered" evidence="1">
    <location>
        <begin position="1"/>
        <end position="110"/>
    </location>
</feature>
<evidence type="ECO:0000256" key="1">
    <source>
        <dbReference type="SAM" id="MobiDB-lite"/>
    </source>
</evidence>
<dbReference type="AlphaFoldDB" id="S4P949"/>
<feature type="non-terminal residue" evidence="2">
    <location>
        <position position="1"/>
    </location>
</feature>
<reference evidence="2" key="1">
    <citation type="journal article" date="2013" name="BMC Genomics">
        <title>Unscrambling butterfly oogenesis.</title>
        <authorList>
            <person name="Carter J.M."/>
            <person name="Baker S.C."/>
            <person name="Pink R."/>
            <person name="Carter D.R."/>
            <person name="Collins A."/>
            <person name="Tomlin J."/>
            <person name="Gibbs M."/>
            <person name="Breuker C.J."/>
        </authorList>
    </citation>
    <scope>NUCLEOTIDE SEQUENCE</scope>
    <source>
        <tissue evidence="2">Ovary</tissue>
    </source>
</reference>
<feature type="compositionally biased region" description="Basic residues" evidence="1">
    <location>
        <begin position="12"/>
        <end position="27"/>
    </location>
</feature>
<proteinExistence type="predicted"/>
<sequence>RGAGRGTPPQLRLHHVRERAGRRRLPQRRAPVLPGGGRRGRRCEVERGGEKDARPRAAASPPAVITPRRLPTAPALPSLAPDRTRVVPGTAPRRRTLSPPVALPAGRHLH</sequence>
<protein>
    <submittedName>
        <fullName evidence="2">Ras-GTPase-activating protein-binding protein</fullName>
    </submittedName>
</protein>
<dbReference type="EMBL" id="GAIX01005686">
    <property type="protein sequence ID" value="JAA86874.1"/>
    <property type="molecule type" value="Transcribed_RNA"/>
</dbReference>
<accession>S4P949</accession>